<evidence type="ECO:0000259" key="9">
    <source>
        <dbReference type="Pfam" id="PF04290"/>
    </source>
</evidence>
<feature type="transmembrane region" description="Helical" evidence="8">
    <location>
        <begin position="90"/>
        <end position="112"/>
    </location>
</feature>
<feature type="transmembrane region" description="Helical" evidence="8">
    <location>
        <begin position="63"/>
        <end position="84"/>
    </location>
</feature>
<evidence type="ECO:0000256" key="3">
    <source>
        <dbReference type="ARBA" id="ARBA00022475"/>
    </source>
</evidence>
<feature type="domain" description="Tripartite ATP-independent periplasmic transporters DctQ component" evidence="9">
    <location>
        <begin position="72"/>
        <end position="202"/>
    </location>
</feature>
<dbReference type="InterPro" id="IPR055348">
    <property type="entry name" value="DctQ"/>
</dbReference>
<reference evidence="10 11" key="1">
    <citation type="submission" date="2017-07" db="EMBL/GenBank/DDBJ databases">
        <title>Draft whole genome sequences of clinical Proprionibacteriaceae strains.</title>
        <authorList>
            <person name="Bernier A.-M."/>
            <person name="Bernard K."/>
            <person name="Domingo M.-C."/>
        </authorList>
    </citation>
    <scope>NUCLEOTIDE SEQUENCE [LARGE SCALE GENOMIC DNA]</scope>
    <source>
        <strain evidence="10 11">NML 030167</strain>
    </source>
</reference>
<keyword evidence="11" id="KW-1185">Reference proteome</keyword>
<dbReference type="AlphaFoldDB" id="A0A255GEP5"/>
<feature type="region of interest" description="Disordered" evidence="7">
    <location>
        <begin position="1"/>
        <end position="49"/>
    </location>
</feature>
<keyword evidence="3" id="KW-1003">Cell membrane</keyword>
<evidence type="ECO:0000256" key="1">
    <source>
        <dbReference type="ARBA" id="ARBA00004651"/>
    </source>
</evidence>
<comment type="caution">
    <text evidence="10">The sequence shown here is derived from an EMBL/GenBank/DDBJ whole genome shotgun (WGS) entry which is preliminary data.</text>
</comment>
<comment type="subcellular location">
    <subcellularLocation>
        <location evidence="1">Cell membrane</location>
        <topology evidence="1">Multi-pass membrane protein</topology>
    </subcellularLocation>
</comment>
<dbReference type="OrthoDB" id="4403215at2"/>
<proteinExistence type="predicted"/>
<evidence type="ECO:0000256" key="2">
    <source>
        <dbReference type="ARBA" id="ARBA00022448"/>
    </source>
</evidence>
<dbReference type="EMBL" id="NMVO01000012">
    <property type="protein sequence ID" value="OYO14310.1"/>
    <property type="molecule type" value="Genomic_DNA"/>
</dbReference>
<name>A0A255GEP5_9ACTN</name>
<keyword evidence="2" id="KW-0813">Transport</keyword>
<dbReference type="Proteomes" id="UP000215896">
    <property type="component" value="Unassembled WGS sequence"/>
</dbReference>
<keyword evidence="5 8" id="KW-1133">Transmembrane helix</keyword>
<feature type="transmembrane region" description="Helical" evidence="8">
    <location>
        <begin position="176"/>
        <end position="198"/>
    </location>
</feature>
<sequence length="207" mass="22395">MAATCRRWCPAGSRSREPMSPDPATPREPSQQAAEAELDRTLAEAEEPAPTPTWWPLRILEGLGGLVVLALALGVTGAVLLRLFGRSTTGVVELGALSMLFLVLLGAPALAARDQHVRLELLDFFVGRRVLRVLDHFGSLVQLVVTGLLIAAVWQVLQTDLTRGTTIGGELRLDRWWVSGSALVGLIALALGICYRWVLSVRGERKG</sequence>
<dbReference type="GO" id="GO:0005886">
    <property type="term" value="C:plasma membrane"/>
    <property type="evidence" value="ECO:0007669"/>
    <property type="project" value="UniProtKB-SubCell"/>
</dbReference>
<gene>
    <name evidence="10" type="ORF">CGZ94_06715</name>
</gene>
<evidence type="ECO:0000256" key="5">
    <source>
        <dbReference type="ARBA" id="ARBA00022989"/>
    </source>
</evidence>
<feature type="transmembrane region" description="Helical" evidence="8">
    <location>
        <begin position="133"/>
        <end position="156"/>
    </location>
</feature>
<evidence type="ECO:0000256" key="8">
    <source>
        <dbReference type="SAM" id="Phobius"/>
    </source>
</evidence>
<evidence type="ECO:0000256" key="7">
    <source>
        <dbReference type="SAM" id="MobiDB-lite"/>
    </source>
</evidence>
<evidence type="ECO:0000313" key="11">
    <source>
        <dbReference type="Proteomes" id="UP000215896"/>
    </source>
</evidence>
<accession>A0A255GEP5</accession>
<protein>
    <recommendedName>
        <fullName evidence="9">Tripartite ATP-independent periplasmic transporters DctQ component domain-containing protein</fullName>
    </recommendedName>
</protein>
<dbReference type="Pfam" id="PF04290">
    <property type="entry name" value="DctQ"/>
    <property type="match status" value="1"/>
</dbReference>
<keyword evidence="6 8" id="KW-0472">Membrane</keyword>
<evidence type="ECO:0000256" key="6">
    <source>
        <dbReference type="ARBA" id="ARBA00023136"/>
    </source>
</evidence>
<evidence type="ECO:0000313" key="10">
    <source>
        <dbReference type="EMBL" id="OYO14310.1"/>
    </source>
</evidence>
<organism evidence="10 11">
    <name type="scientific">Enemella evansiae</name>
    <dbReference type="NCBI Taxonomy" id="2016499"/>
    <lineage>
        <taxon>Bacteria</taxon>
        <taxon>Bacillati</taxon>
        <taxon>Actinomycetota</taxon>
        <taxon>Actinomycetes</taxon>
        <taxon>Propionibacteriales</taxon>
        <taxon>Propionibacteriaceae</taxon>
        <taxon>Enemella</taxon>
    </lineage>
</organism>
<keyword evidence="4 8" id="KW-0812">Transmembrane</keyword>
<evidence type="ECO:0000256" key="4">
    <source>
        <dbReference type="ARBA" id="ARBA00022692"/>
    </source>
</evidence>